<dbReference type="PANTHER" id="PTHR42085:SF7">
    <property type="entry name" value="F-BOX DOMAIN-CONTAINING PROTEIN"/>
    <property type="match status" value="1"/>
</dbReference>
<evidence type="ECO:0008006" key="6">
    <source>
        <dbReference type="Google" id="ProtNLM"/>
    </source>
</evidence>
<dbReference type="Pfam" id="PF26647">
    <property type="entry name" value="zf_Tbcl_3"/>
    <property type="match status" value="1"/>
</dbReference>
<feature type="domain" description="Probable treble clef zinc finger" evidence="2">
    <location>
        <begin position="55"/>
        <end position="101"/>
    </location>
</feature>
<feature type="domain" description="Probable treble clef zinc finger fungi" evidence="3">
    <location>
        <begin position="102"/>
        <end position="135"/>
    </location>
</feature>
<protein>
    <recommendedName>
        <fullName evidence="6">F-box domain-containing protein</fullName>
    </recommendedName>
</protein>
<proteinExistence type="predicted"/>
<feature type="region of interest" description="Disordered" evidence="1">
    <location>
        <begin position="11"/>
        <end position="48"/>
    </location>
</feature>
<dbReference type="AlphaFoldDB" id="A0A6A6T569"/>
<organism evidence="4 5">
    <name type="scientific">Lophiostoma macrostomum CBS 122681</name>
    <dbReference type="NCBI Taxonomy" id="1314788"/>
    <lineage>
        <taxon>Eukaryota</taxon>
        <taxon>Fungi</taxon>
        <taxon>Dikarya</taxon>
        <taxon>Ascomycota</taxon>
        <taxon>Pezizomycotina</taxon>
        <taxon>Dothideomycetes</taxon>
        <taxon>Pleosporomycetidae</taxon>
        <taxon>Pleosporales</taxon>
        <taxon>Lophiostomataceae</taxon>
        <taxon>Lophiostoma</taxon>
    </lineage>
</organism>
<dbReference type="PANTHER" id="PTHR42085">
    <property type="entry name" value="F-BOX DOMAIN-CONTAINING PROTEIN"/>
    <property type="match status" value="1"/>
</dbReference>
<evidence type="ECO:0000259" key="2">
    <source>
        <dbReference type="Pfam" id="PF26647"/>
    </source>
</evidence>
<evidence type="ECO:0000259" key="3">
    <source>
        <dbReference type="Pfam" id="PF26648"/>
    </source>
</evidence>
<accession>A0A6A6T569</accession>
<dbReference type="Pfam" id="PF26648">
    <property type="entry name" value="zf_Tbcl_4"/>
    <property type="match status" value="1"/>
</dbReference>
<dbReference type="OrthoDB" id="5600002at2759"/>
<keyword evidence="5" id="KW-1185">Reference proteome</keyword>
<gene>
    <name evidence="4" type="ORF">K491DRAFT_601795</name>
</gene>
<reference evidence="4" key="1">
    <citation type="journal article" date="2020" name="Stud. Mycol.">
        <title>101 Dothideomycetes genomes: a test case for predicting lifestyles and emergence of pathogens.</title>
        <authorList>
            <person name="Haridas S."/>
            <person name="Albert R."/>
            <person name="Binder M."/>
            <person name="Bloem J."/>
            <person name="Labutti K."/>
            <person name="Salamov A."/>
            <person name="Andreopoulos B."/>
            <person name="Baker S."/>
            <person name="Barry K."/>
            <person name="Bills G."/>
            <person name="Bluhm B."/>
            <person name="Cannon C."/>
            <person name="Castanera R."/>
            <person name="Culley D."/>
            <person name="Daum C."/>
            <person name="Ezra D."/>
            <person name="Gonzalez J."/>
            <person name="Henrissat B."/>
            <person name="Kuo A."/>
            <person name="Liang C."/>
            <person name="Lipzen A."/>
            <person name="Lutzoni F."/>
            <person name="Magnuson J."/>
            <person name="Mondo S."/>
            <person name="Nolan M."/>
            <person name="Ohm R."/>
            <person name="Pangilinan J."/>
            <person name="Park H.-J."/>
            <person name="Ramirez L."/>
            <person name="Alfaro M."/>
            <person name="Sun H."/>
            <person name="Tritt A."/>
            <person name="Yoshinaga Y."/>
            <person name="Zwiers L.-H."/>
            <person name="Turgeon B."/>
            <person name="Goodwin S."/>
            <person name="Spatafora J."/>
            <person name="Crous P."/>
            <person name="Grigoriev I."/>
        </authorList>
    </citation>
    <scope>NUCLEOTIDE SEQUENCE</scope>
    <source>
        <strain evidence="4">CBS 122681</strain>
    </source>
</reference>
<evidence type="ECO:0000256" key="1">
    <source>
        <dbReference type="SAM" id="MobiDB-lite"/>
    </source>
</evidence>
<feature type="compositionally biased region" description="Polar residues" evidence="1">
    <location>
        <begin position="30"/>
        <end position="45"/>
    </location>
</feature>
<dbReference type="InterPro" id="IPR038883">
    <property type="entry name" value="AN11006-like"/>
</dbReference>
<feature type="region of interest" description="Disordered" evidence="1">
    <location>
        <begin position="538"/>
        <end position="563"/>
    </location>
</feature>
<evidence type="ECO:0000313" key="4">
    <source>
        <dbReference type="EMBL" id="KAF2653958.1"/>
    </source>
</evidence>
<evidence type="ECO:0000313" key="5">
    <source>
        <dbReference type="Proteomes" id="UP000799324"/>
    </source>
</evidence>
<name>A0A6A6T569_9PLEO</name>
<feature type="compositionally biased region" description="Basic and acidic residues" evidence="1">
    <location>
        <begin position="538"/>
        <end position="549"/>
    </location>
</feature>
<dbReference type="InterPro" id="IPR058252">
    <property type="entry name" value="zf_Tbcl_4"/>
</dbReference>
<dbReference type="EMBL" id="MU004372">
    <property type="protein sequence ID" value="KAF2653958.1"/>
    <property type="molecule type" value="Genomic_DNA"/>
</dbReference>
<sequence>MPSFADTIIKIEDSPEPTLPPASPDATIVADNSPNDTSSTQSPTTVIIDPKDPEGFLRRCSGYNKKTRVRCGQPIGKNSAAKNQHPTFLPTCTNHRDQQSFAGWCQLVENGERCGRLFRWTPPYLELCDQHQGHPDTPCYFLKLPLELRREIFSYLLPTEPVGSSSASVHKTPLPTLPSRFINPPRAINQQGHMQASEPPRLFPVPLVDLLLVSHQVHAEIKDLLFSTAHFVIDIRKDGTFMCGRRLLEPRRADGSSHFSTDNAGVAAQRFISNFDFRLVKNYVVDISVENGEMGRAGHRFPTADDGWDEEVEIYDIRDYVSVAVTGILGQSQNLCKLNVRLGLSNFRWSEPELLENTKCLVGPFERLRNVRQPRFSGVYEAAQNAMNYMVPTYPFGSAPPPHGSPDTIPHCSVPQLSTRKILLGHGDAGFDSYKEQWERWLSQKSAVSLSSKPPIRAMFTEFKQFYTSLSAVVPDVTARVGKHAFLHRARVAREKEDVEGFRHLRNELIEYWYAYLDREEEKKNALNSKLSRMLDTDIYPSHESENTSRRNSSGPHPESPMLDVDKMVAEGIPVRIPHYKVSKVYLLEMLPR</sequence>
<dbReference type="Proteomes" id="UP000799324">
    <property type="component" value="Unassembled WGS sequence"/>
</dbReference>
<dbReference type="InterPro" id="IPR058251">
    <property type="entry name" value="zf_Tbcl_3"/>
</dbReference>